<proteinExistence type="predicted"/>
<evidence type="ECO:0000313" key="2">
    <source>
        <dbReference type="Proteomes" id="UP000004277"/>
    </source>
</evidence>
<gene>
    <name evidence="1" type="ORF">MW7_017595</name>
</gene>
<comment type="caution">
    <text evidence="1">The sequence shown here is derived from an EMBL/GenBank/DDBJ whole genome shotgun (WGS) entry which is preliminary data.</text>
</comment>
<dbReference type="EMBL" id="AKCV02000026">
    <property type="protein sequence ID" value="TMS56923.1"/>
    <property type="molecule type" value="Genomic_DNA"/>
</dbReference>
<evidence type="ECO:0000313" key="1">
    <source>
        <dbReference type="EMBL" id="TMS56923.1"/>
    </source>
</evidence>
<sequence length="296" mass="33193">MRRIPNFVLLRAFEAAARHESFTLAANELHLTQSAISHQIRELEEYFGRKLFIRRNRRVEPTAEGRRLRDHLSRAFDRIEAACNEVAEAQAAQVLTVFSSHSFAVKWLSPRLPEFMQAYPDITIRVRSGSALIDLTQMEDIDIAITYGAAAERPGLVVRSLGAEQIVPLVSPRLLDAASSLPEQMQRLPLIDSQLSPVTWQDWFAANGMVCPARPRTSFDRGALAISAAVDGVGVVLESVRLAEREMARGELVPVGASVFQTLARETHFLSYRKNQQHLAKVRLFIEWLIRQLGAA</sequence>
<name>A0ACD3SL61_9BURK</name>
<keyword evidence="2" id="KW-1185">Reference proteome</keyword>
<accession>A0ACD3SL61</accession>
<dbReference type="Proteomes" id="UP000004277">
    <property type="component" value="Unassembled WGS sequence"/>
</dbReference>
<protein>
    <submittedName>
        <fullName evidence="1">LysR family transcriptional regulator</fullName>
    </submittedName>
</protein>
<reference evidence="1" key="1">
    <citation type="submission" date="2019-05" db="EMBL/GenBank/DDBJ databases">
        <title>Revised genome assembly of Burkholderiaceae (previously Ralstonia) sp. PBA.</title>
        <authorList>
            <person name="Gan H.M."/>
        </authorList>
    </citation>
    <scope>NUCLEOTIDE SEQUENCE</scope>
    <source>
        <strain evidence="1">PBA</strain>
    </source>
</reference>
<organism evidence="1 2">
    <name type="scientific">Imbroritus primus</name>
    <dbReference type="NCBI Taxonomy" id="3058603"/>
    <lineage>
        <taxon>Bacteria</taxon>
        <taxon>Pseudomonadati</taxon>
        <taxon>Pseudomonadota</taxon>
        <taxon>Betaproteobacteria</taxon>
        <taxon>Burkholderiales</taxon>
        <taxon>Burkholderiaceae</taxon>
        <taxon>Imbroritus</taxon>
    </lineage>
</organism>